<proteinExistence type="predicted"/>
<gene>
    <name evidence="2" type="ORF">GCM10010862_23080</name>
</gene>
<dbReference type="SMART" id="SM00267">
    <property type="entry name" value="GGDEF"/>
    <property type="match status" value="1"/>
</dbReference>
<protein>
    <recommendedName>
        <fullName evidence="1">GGDEF domain-containing protein</fullName>
    </recommendedName>
</protein>
<dbReference type="PROSITE" id="PS50887">
    <property type="entry name" value="GGDEF"/>
    <property type="match status" value="1"/>
</dbReference>
<dbReference type="NCBIfam" id="TIGR00254">
    <property type="entry name" value="GGDEF"/>
    <property type="match status" value="1"/>
</dbReference>
<dbReference type="InterPro" id="IPR043128">
    <property type="entry name" value="Rev_trsase/Diguanyl_cyclase"/>
</dbReference>
<sequence>MSELSLVKDEHDALWTRIRATLEAMRPGRRQDREPAYGRAAIARSLGMHTRLGERIEEALEHAWGHCAERHVTLSLLLIGIDRFKDLHLVYERGTIEHELKAVETTLRKGLPRVGDACLRQGRSNFLVILPDYPVLLAKTLAGKLVGEVRGLAIPHKESHAGILTAGVGLAAINPQGGRDRKFFDAAAGALERAQRRGLGRIETVDLRPGQQRRKAG</sequence>
<dbReference type="Pfam" id="PF00990">
    <property type="entry name" value="GGDEF"/>
    <property type="match status" value="1"/>
</dbReference>
<accession>A0ABQ5W5I7</accession>
<dbReference type="Proteomes" id="UP001156691">
    <property type="component" value="Unassembled WGS sequence"/>
</dbReference>
<dbReference type="Gene3D" id="3.30.70.270">
    <property type="match status" value="1"/>
</dbReference>
<dbReference type="InterPro" id="IPR000160">
    <property type="entry name" value="GGDEF_dom"/>
</dbReference>
<evidence type="ECO:0000313" key="3">
    <source>
        <dbReference type="Proteomes" id="UP001156691"/>
    </source>
</evidence>
<reference evidence="3" key="1">
    <citation type="journal article" date="2019" name="Int. J. Syst. Evol. Microbiol.">
        <title>The Global Catalogue of Microorganisms (GCM) 10K type strain sequencing project: providing services to taxonomists for standard genome sequencing and annotation.</title>
        <authorList>
            <consortium name="The Broad Institute Genomics Platform"/>
            <consortium name="The Broad Institute Genome Sequencing Center for Infectious Disease"/>
            <person name="Wu L."/>
            <person name="Ma J."/>
        </authorList>
    </citation>
    <scope>NUCLEOTIDE SEQUENCE [LARGE SCALE GENOMIC DNA]</scope>
    <source>
        <strain evidence="3">NBRC 112416</strain>
    </source>
</reference>
<keyword evidence="3" id="KW-1185">Reference proteome</keyword>
<dbReference type="RefSeq" id="WP_284340490.1">
    <property type="nucleotide sequence ID" value="NZ_BSNS01000011.1"/>
</dbReference>
<evidence type="ECO:0000313" key="2">
    <source>
        <dbReference type="EMBL" id="GLQ55049.1"/>
    </source>
</evidence>
<dbReference type="InterPro" id="IPR029787">
    <property type="entry name" value="Nucleotide_cyclase"/>
</dbReference>
<dbReference type="EMBL" id="BSNS01000011">
    <property type="protein sequence ID" value="GLQ55049.1"/>
    <property type="molecule type" value="Genomic_DNA"/>
</dbReference>
<feature type="domain" description="GGDEF" evidence="1">
    <location>
        <begin position="72"/>
        <end position="207"/>
    </location>
</feature>
<organism evidence="2 3">
    <name type="scientific">Devosia nitrariae</name>
    <dbReference type="NCBI Taxonomy" id="2071872"/>
    <lineage>
        <taxon>Bacteria</taxon>
        <taxon>Pseudomonadati</taxon>
        <taxon>Pseudomonadota</taxon>
        <taxon>Alphaproteobacteria</taxon>
        <taxon>Hyphomicrobiales</taxon>
        <taxon>Devosiaceae</taxon>
        <taxon>Devosia</taxon>
    </lineage>
</organism>
<name>A0ABQ5W5I7_9HYPH</name>
<evidence type="ECO:0000259" key="1">
    <source>
        <dbReference type="PROSITE" id="PS50887"/>
    </source>
</evidence>
<dbReference type="SUPFAM" id="SSF55073">
    <property type="entry name" value="Nucleotide cyclase"/>
    <property type="match status" value="1"/>
</dbReference>
<comment type="caution">
    <text evidence="2">The sequence shown here is derived from an EMBL/GenBank/DDBJ whole genome shotgun (WGS) entry which is preliminary data.</text>
</comment>